<feature type="region of interest" description="Disordered" evidence="1">
    <location>
        <begin position="197"/>
        <end position="225"/>
    </location>
</feature>
<dbReference type="Proteomes" id="UP001168823">
    <property type="component" value="Unassembled WGS sequence"/>
</dbReference>
<evidence type="ECO:0000256" key="1">
    <source>
        <dbReference type="SAM" id="MobiDB-lite"/>
    </source>
</evidence>
<protein>
    <submittedName>
        <fullName evidence="2">Uncharacterized protein</fullName>
    </submittedName>
</protein>
<proteinExistence type="predicted"/>
<dbReference type="EMBL" id="JAUMSQ010000306">
    <property type="protein sequence ID" value="MDO3639332.1"/>
    <property type="molecule type" value="Genomic_DNA"/>
</dbReference>
<name>A0ABT8UNH0_9MYCO</name>
<evidence type="ECO:0000313" key="3">
    <source>
        <dbReference type="Proteomes" id="UP001168823"/>
    </source>
</evidence>
<evidence type="ECO:0000313" key="2">
    <source>
        <dbReference type="EMBL" id="MDO3639332.1"/>
    </source>
</evidence>
<feature type="region of interest" description="Disordered" evidence="1">
    <location>
        <begin position="273"/>
        <end position="298"/>
    </location>
</feature>
<dbReference type="RefSeq" id="WP_302916471.1">
    <property type="nucleotide sequence ID" value="NZ_JAUMSQ010000306.1"/>
</dbReference>
<sequence>MTNLTSRYGNSLLALTTLRPPDRDRGKGVVHLAVPLPSVIGLQIDRWHSGGRGPVTPGEAATLLWDTSVAGFLNGRVDAWLDVPGVRDLLPGLTALTGMDQAGWPVDQSDLQEFVANAAPGSPTWRTLARSLTDAVDLLGELVLIFKYAAIRQQRDIRTAAELYRLVRTLTATSGPGTRDGVIGWLSAPLVIPRAFTALPDPSGPRPPTPAPPPLPPPPLHPRIDLTSVDASAALGRLAGELTRIEQDQRATSLDTALRDAGVSDRQVRARISNEALGERTTHGLAVSGQPSTEPPTARLAIYQPPASRRTQIVRLHLYGVPILLDIAAGRGRSERVRRELGRRIIEELPESLRTRLAGAGVALEDLTVWPDLLASAIHSPSFLEPIGRSDLLLVRQTTTGYRRAEIAYVENILVGETRARTHTNRLLTRQEFFEAVERETEETRDLQVTDKAELNREISKIVNEDLRAQGSFQLTSRGPTQVVVSADVSHVDSTEEAAKNAESYARETVERAVKRTLERVTRETRTMFEQETTEVNSHNFKRESTADDHVSGVYQYLERVSRAKMFWYGEREMYDLLIPEPAALLWQLALSRQELQIPIEAPDADLFATVTLANIASKREELIRAFRVTDMPPALADTRETSTSFPATGGGNDAKYATGKELQIPEGYEVTGATFVASAETEGGDPPNGGVTIAGQVQLWLMSAPPPNHHGSVTHEFTFAPPLPGPAVSVAVHADNFTSLAGSITLRMNLTETAREAWALAAYGRVAERYEQLRLEYAQAVIQASANQPAETVSLPAGSRLALHGIVRGELQRAAIDIMRNAAVDFDLIAPYPFASEDGTLGTHASVDIDALHAAEPEARFLQQAFEWEHLAWIVYPYFWGRRSEWSRTVVVSHPDPDFASFLNAGAARVQIPVRPGFEDLVKHYMETGEVYEGGGLPKMGDAGYVAFIDEQLTTLGAPGDEVAWPPDAPREWDIVAPTALLLARSLQKPQLPSWDPQTGNEV</sequence>
<feature type="compositionally biased region" description="Pro residues" evidence="1">
    <location>
        <begin position="202"/>
        <end position="221"/>
    </location>
</feature>
<organism evidence="2 3">
    <name type="scientific">Mycolicibacterium arseniciresistens</name>
    <dbReference type="NCBI Taxonomy" id="3062257"/>
    <lineage>
        <taxon>Bacteria</taxon>
        <taxon>Bacillati</taxon>
        <taxon>Actinomycetota</taxon>
        <taxon>Actinomycetes</taxon>
        <taxon>Mycobacteriales</taxon>
        <taxon>Mycobacteriaceae</taxon>
        <taxon>Mycolicibacterium</taxon>
    </lineage>
</organism>
<comment type="caution">
    <text evidence="2">The sequence shown here is derived from an EMBL/GenBank/DDBJ whole genome shotgun (WGS) entry which is preliminary data.</text>
</comment>
<gene>
    <name evidence="2" type="ORF">Q2100_26555</name>
</gene>
<keyword evidence="3" id="KW-1185">Reference proteome</keyword>
<accession>A0ABT8UNH0</accession>
<reference evidence="2" key="1">
    <citation type="submission" date="2023-07" db="EMBL/GenBank/DDBJ databases">
        <title>Mycolicibacterium sp. nov., a novel bacterial species.</title>
        <authorList>
            <person name="Cao Y."/>
        </authorList>
    </citation>
    <scope>NUCLEOTIDE SEQUENCE</scope>
    <source>
        <strain evidence="2">KC 300</strain>
    </source>
</reference>